<gene>
    <name evidence="1" type="ORF">PGT21_012456</name>
</gene>
<dbReference type="Proteomes" id="UP000324748">
    <property type="component" value="Unassembled WGS sequence"/>
</dbReference>
<evidence type="ECO:0000313" key="1">
    <source>
        <dbReference type="EMBL" id="KAA1077584.1"/>
    </source>
</evidence>
<dbReference type="AlphaFoldDB" id="A0A5B0MNM7"/>
<reference evidence="1 2" key="1">
    <citation type="submission" date="2019-05" db="EMBL/GenBank/DDBJ databases">
        <title>Emergence of the Ug99 lineage of the wheat stem rust pathogen through somatic hybridization.</title>
        <authorList>
            <person name="Li F."/>
            <person name="Upadhyaya N.M."/>
            <person name="Sperschneider J."/>
            <person name="Matny O."/>
            <person name="Nguyen-Phuc H."/>
            <person name="Mago R."/>
            <person name="Raley C."/>
            <person name="Miller M.E."/>
            <person name="Silverstein K.A.T."/>
            <person name="Henningsen E."/>
            <person name="Hirsch C.D."/>
            <person name="Visser B."/>
            <person name="Pretorius Z.A."/>
            <person name="Steffenson B.J."/>
            <person name="Schwessinger B."/>
            <person name="Dodds P.N."/>
            <person name="Figueroa M."/>
        </authorList>
    </citation>
    <scope>NUCLEOTIDE SEQUENCE [LARGE SCALE GENOMIC DNA]</scope>
    <source>
        <strain evidence="1">21-0</strain>
    </source>
</reference>
<accession>A0A5B0MNM7</accession>
<sequence>MSKDGHLAIEMAKAQIKFYLVAPIETRKEVLNGAQNSNAWHGGILPGIPEVIGPNYAVLSLAHFTIY</sequence>
<keyword evidence="2" id="KW-1185">Reference proteome</keyword>
<protein>
    <submittedName>
        <fullName evidence="1">Uncharacterized protein</fullName>
    </submittedName>
</protein>
<comment type="caution">
    <text evidence="1">The sequence shown here is derived from an EMBL/GenBank/DDBJ whole genome shotgun (WGS) entry which is preliminary data.</text>
</comment>
<organism evidence="1 2">
    <name type="scientific">Puccinia graminis f. sp. tritici</name>
    <dbReference type="NCBI Taxonomy" id="56615"/>
    <lineage>
        <taxon>Eukaryota</taxon>
        <taxon>Fungi</taxon>
        <taxon>Dikarya</taxon>
        <taxon>Basidiomycota</taxon>
        <taxon>Pucciniomycotina</taxon>
        <taxon>Pucciniomycetes</taxon>
        <taxon>Pucciniales</taxon>
        <taxon>Pucciniaceae</taxon>
        <taxon>Puccinia</taxon>
    </lineage>
</organism>
<dbReference type="EMBL" id="VSWC01000144">
    <property type="protein sequence ID" value="KAA1077584.1"/>
    <property type="molecule type" value="Genomic_DNA"/>
</dbReference>
<evidence type="ECO:0000313" key="2">
    <source>
        <dbReference type="Proteomes" id="UP000324748"/>
    </source>
</evidence>
<name>A0A5B0MNM7_PUCGR</name>
<proteinExistence type="predicted"/>